<evidence type="ECO:0000313" key="1">
    <source>
        <dbReference type="EMBL" id="OOR87103.1"/>
    </source>
</evidence>
<dbReference type="Proteomes" id="UP000255279">
    <property type="component" value="Unassembled WGS sequence"/>
</dbReference>
<protein>
    <submittedName>
        <fullName evidence="1">Uncharacterized protein</fullName>
    </submittedName>
</protein>
<dbReference type="AlphaFoldDB" id="A0A1S9ZUN0"/>
<dbReference type="RefSeq" id="WP_078277537.1">
    <property type="nucleotide sequence ID" value="NZ_MUXU01000086.1"/>
</dbReference>
<proteinExistence type="predicted"/>
<accession>A0A1S9ZUN0</accession>
<evidence type="ECO:0000313" key="2">
    <source>
        <dbReference type="EMBL" id="STZ13633.1"/>
    </source>
</evidence>
<evidence type="ECO:0000313" key="3">
    <source>
        <dbReference type="Proteomes" id="UP000190435"/>
    </source>
</evidence>
<dbReference type="STRING" id="34060.B0181_11040"/>
<dbReference type="EMBL" id="UGQE01000002">
    <property type="protein sequence ID" value="STZ13633.1"/>
    <property type="molecule type" value="Genomic_DNA"/>
</dbReference>
<reference evidence="1 3" key="1">
    <citation type="submission" date="2017-02" db="EMBL/GenBank/DDBJ databases">
        <title>Draft genome sequence of Moraxella caviae CCUG 355 type strain.</title>
        <authorList>
            <person name="Engstrom-Jakobsson H."/>
            <person name="Salva-Serra F."/>
            <person name="Thorell K."/>
            <person name="Gonzales-Siles L."/>
            <person name="Karlsson R."/>
            <person name="Boulund F."/>
            <person name="Engstrand L."/>
            <person name="Moore E."/>
        </authorList>
    </citation>
    <scope>NUCLEOTIDE SEQUENCE [LARGE SCALE GENOMIC DNA]</scope>
    <source>
        <strain evidence="1 3">CCUG 355</strain>
    </source>
</reference>
<gene>
    <name evidence="1" type="ORF">B0181_11040</name>
    <name evidence="2" type="ORF">NCTC10293_01211</name>
</gene>
<dbReference type="Proteomes" id="UP000190435">
    <property type="component" value="Unassembled WGS sequence"/>
</dbReference>
<reference evidence="2 4" key="2">
    <citation type="submission" date="2018-06" db="EMBL/GenBank/DDBJ databases">
        <authorList>
            <consortium name="Pathogen Informatics"/>
            <person name="Doyle S."/>
        </authorList>
    </citation>
    <scope>NUCLEOTIDE SEQUENCE [LARGE SCALE GENOMIC DNA]</scope>
    <source>
        <strain evidence="2 4">NCTC10293</strain>
    </source>
</reference>
<keyword evidence="3" id="KW-1185">Reference proteome</keyword>
<sequence>MSKAALLDAEIEAWLAKGNKITSMPDVKPLVYNGNAKHEMVRQLQLGDKSMDELMAVLGDERTVMNAYKALRRQHANIFKVGDMFSLDVPPQPKSLEFGHLRNYSERQIAKLVAGFYLNSKHLLVINNLKWSGYECDLFAVSPSMRPIEFEIKASRQDFFADAEKEKWKKPLNVWKHYYIMPQNIYSEDLLERRPHKSSGILLIDDNNRIKEAIKAQTMADTHIKVAALLNITRLLSVRHWHDQ</sequence>
<dbReference type="EMBL" id="MUXU01000086">
    <property type="protein sequence ID" value="OOR87103.1"/>
    <property type="molecule type" value="Genomic_DNA"/>
</dbReference>
<organism evidence="1 3">
    <name type="scientific">Moraxella caviae</name>
    <dbReference type="NCBI Taxonomy" id="34060"/>
    <lineage>
        <taxon>Bacteria</taxon>
        <taxon>Pseudomonadati</taxon>
        <taxon>Pseudomonadota</taxon>
        <taxon>Gammaproteobacteria</taxon>
        <taxon>Moraxellales</taxon>
        <taxon>Moraxellaceae</taxon>
        <taxon>Moraxella</taxon>
    </lineage>
</organism>
<name>A0A1S9ZUN0_9GAMM</name>
<evidence type="ECO:0000313" key="4">
    <source>
        <dbReference type="Proteomes" id="UP000255279"/>
    </source>
</evidence>